<organism evidence="1">
    <name type="scientific">Tetraselmis sp. GSL018</name>
    <dbReference type="NCBI Taxonomy" id="582737"/>
    <lineage>
        <taxon>Eukaryota</taxon>
        <taxon>Viridiplantae</taxon>
        <taxon>Chlorophyta</taxon>
        <taxon>core chlorophytes</taxon>
        <taxon>Chlorodendrophyceae</taxon>
        <taxon>Chlorodendrales</taxon>
        <taxon>Chlorodendraceae</taxon>
        <taxon>Tetraselmis</taxon>
    </lineage>
</organism>
<evidence type="ECO:0000313" key="1">
    <source>
        <dbReference type="EMBL" id="JAC75247.1"/>
    </source>
</evidence>
<proteinExistence type="predicted"/>
<reference evidence="1" key="1">
    <citation type="submission" date="2014-05" db="EMBL/GenBank/DDBJ databases">
        <title>The transcriptome of the halophilic microalga Tetraselmis sp. GSL018 isolated from the Great Salt Lake, Utah.</title>
        <authorList>
            <person name="Jinkerson R.E."/>
            <person name="D'Adamo S."/>
            <person name="Posewitz M.C."/>
        </authorList>
    </citation>
    <scope>NUCLEOTIDE SEQUENCE</scope>
    <source>
        <strain evidence="1">GSL018</strain>
    </source>
</reference>
<dbReference type="EMBL" id="GBEZ01010426">
    <property type="protein sequence ID" value="JAC75247.1"/>
    <property type="molecule type" value="Transcribed_RNA"/>
</dbReference>
<sequence>MANPEFSESGKGLRLSVTKRRDSEGKLVCTEYSVHNTENSKSFKRIYFLVSLLVSIL</sequence>
<dbReference type="AlphaFoldDB" id="A0A061RQT7"/>
<gene>
    <name evidence="1" type="ORF">TSPGSL018_23646</name>
</gene>
<protein>
    <submittedName>
        <fullName evidence="1">Uncharacterized protein</fullName>
    </submittedName>
</protein>
<accession>A0A061RQT7</accession>
<name>A0A061RQT7_9CHLO</name>